<name>A0A1I5ZFK3_9BACI</name>
<dbReference type="InterPro" id="IPR029058">
    <property type="entry name" value="AB_hydrolase_fold"/>
</dbReference>
<dbReference type="RefSeq" id="WP_061804274.1">
    <property type="nucleotide sequence ID" value="NZ_FOXX01000004.1"/>
</dbReference>
<evidence type="ECO:0000256" key="1">
    <source>
        <dbReference type="ARBA" id="ARBA00022801"/>
    </source>
</evidence>
<protein>
    <submittedName>
        <fullName evidence="3">Pimeloyl-ACP methyl ester carboxylesterase</fullName>
    </submittedName>
</protein>
<dbReference type="Proteomes" id="UP000182762">
    <property type="component" value="Unassembled WGS sequence"/>
</dbReference>
<accession>A0A1I5ZFK3</accession>
<reference evidence="3 4" key="1">
    <citation type="submission" date="2016-10" db="EMBL/GenBank/DDBJ databases">
        <authorList>
            <person name="Varghese N."/>
            <person name="Submissions S."/>
        </authorList>
    </citation>
    <scope>NUCLEOTIDE SEQUENCE [LARGE SCALE GENOMIC DNA]</scope>
    <source>
        <strain evidence="3 4">DSM 13796</strain>
    </source>
</reference>
<comment type="caution">
    <text evidence="3">The sequence shown here is derived from an EMBL/GenBank/DDBJ whole genome shotgun (WGS) entry which is preliminary data.</text>
</comment>
<dbReference type="PANTHER" id="PTHR43798:SF31">
    <property type="entry name" value="AB HYDROLASE SUPERFAMILY PROTEIN YCLE"/>
    <property type="match status" value="1"/>
</dbReference>
<evidence type="ECO:0000259" key="2">
    <source>
        <dbReference type="Pfam" id="PF00561"/>
    </source>
</evidence>
<dbReference type="EMBL" id="FOXX01000004">
    <property type="protein sequence ID" value="SFQ55309.1"/>
    <property type="molecule type" value="Genomic_DNA"/>
</dbReference>
<keyword evidence="4" id="KW-1185">Reference proteome</keyword>
<gene>
    <name evidence="3" type="ORF">SAMN02745910_02033</name>
</gene>
<proteinExistence type="predicted"/>
<dbReference type="InterPro" id="IPR000073">
    <property type="entry name" value="AB_hydrolase_1"/>
</dbReference>
<organism evidence="3 4">
    <name type="scientific">Priestia endophytica DSM 13796</name>
    <dbReference type="NCBI Taxonomy" id="1121089"/>
    <lineage>
        <taxon>Bacteria</taxon>
        <taxon>Bacillati</taxon>
        <taxon>Bacillota</taxon>
        <taxon>Bacilli</taxon>
        <taxon>Bacillales</taxon>
        <taxon>Bacillaceae</taxon>
        <taxon>Priestia</taxon>
    </lineage>
</organism>
<keyword evidence="1" id="KW-0378">Hydrolase</keyword>
<evidence type="ECO:0000313" key="3">
    <source>
        <dbReference type="EMBL" id="SFQ55309.1"/>
    </source>
</evidence>
<evidence type="ECO:0000313" key="4">
    <source>
        <dbReference type="Proteomes" id="UP000182762"/>
    </source>
</evidence>
<feature type="domain" description="AB hydrolase-1" evidence="2">
    <location>
        <begin position="22"/>
        <end position="255"/>
    </location>
</feature>
<dbReference type="PANTHER" id="PTHR43798">
    <property type="entry name" value="MONOACYLGLYCEROL LIPASE"/>
    <property type="match status" value="1"/>
</dbReference>
<dbReference type="InterPro" id="IPR050266">
    <property type="entry name" value="AB_hydrolase_sf"/>
</dbReference>
<sequence>MPTVQTNDGTNIYYEEHGEGRPLVMIHGWGFSGRFFQRNMKYLAEHAHVITIDLRGHGNSDKPDHGYHVPRLARDLYDIFVQLNLQDVTVLGWSLGCPVIWSYLELFGNERLRQAIFVQQTPKQYYNFDWKYAHASCYDDASFQYMKAQVQLDTAHFDQNQINTIISTDLSKEERNMLLTEMAKTPTFARVAIMADHTRYDWRDFLPHINLPSLVLVAQKDSVFDWRGPAWVGEHIPNAKTVFFENSSHALFMDEVEKFNETVLRFMSGMIK</sequence>
<dbReference type="Pfam" id="PF00561">
    <property type="entry name" value="Abhydrolase_1"/>
    <property type="match status" value="1"/>
</dbReference>
<dbReference type="Gene3D" id="3.40.50.1820">
    <property type="entry name" value="alpha/beta hydrolase"/>
    <property type="match status" value="1"/>
</dbReference>
<dbReference type="GeneID" id="93710706"/>
<dbReference type="SUPFAM" id="SSF53474">
    <property type="entry name" value="alpha/beta-Hydrolases"/>
    <property type="match status" value="1"/>
</dbReference>